<dbReference type="AlphaFoldDB" id="A0A7C4KI23"/>
<evidence type="ECO:0000256" key="5">
    <source>
        <dbReference type="SAM" id="Phobius"/>
    </source>
</evidence>
<evidence type="ECO:0000256" key="3">
    <source>
        <dbReference type="ARBA" id="ARBA00022989"/>
    </source>
</evidence>
<name>A0A7C4KI23_9CHLR</name>
<dbReference type="InterPro" id="IPR006977">
    <property type="entry name" value="Yip1_dom"/>
</dbReference>
<feature type="transmembrane region" description="Helical" evidence="5">
    <location>
        <begin position="188"/>
        <end position="206"/>
    </location>
</feature>
<organism evidence="7">
    <name type="scientific">Anaerolinea thermolimosa</name>
    <dbReference type="NCBI Taxonomy" id="229919"/>
    <lineage>
        <taxon>Bacteria</taxon>
        <taxon>Bacillati</taxon>
        <taxon>Chloroflexota</taxon>
        <taxon>Anaerolineae</taxon>
        <taxon>Anaerolineales</taxon>
        <taxon>Anaerolineaceae</taxon>
        <taxon>Anaerolinea</taxon>
    </lineage>
</organism>
<dbReference type="EMBL" id="DSYK01000466">
    <property type="protein sequence ID" value="HGS22112.1"/>
    <property type="molecule type" value="Genomic_DNA"/>
</dbReference>
<evidence type="ECO:0000256" key="2">
    <source>
        <dbReference type="ARBA" id="ARBA00022692"/>
    </source>
</evidence>
<evidence type="ECO:0000256" key="4">
    <source>
        <dbReference type="ARBA" id="ARBA00023136"/>
    </source>
</evidence>
<evidence type="ECO:0000313" key="7">
    <source>
        <dbReference type="EMBL" id="HGS22112.1"/>
    </source>
</evidence>
<feature type="domain" description="Yip1" evidence="6">
    <location>
        <begin position="58"/>
        <end position="272"/>
    </location>
</feature>
<proteinExistence type="predicted"/>
<sequence length="296" mass="32434">MAPPGLNFWEPNGWRERLFLDGKSTPFSFEVKAMTNIEEIEETQQPKKPLRFDWVLPVLFRPARALREVVQSESSTWLTPLLLLSLLVVVSALVAGPIRTQMALSKPPELPADFQYWSPDAQQKYMEANQPNTSPLFMVVFPALGALARVWIGWFLLAAILHMILTLSGSRGSRSADFSLAGWSMLPYAIRTLVQIGAMLVTHRLISRPGLSGFLPADATGGLAYLGAFLGLIDLYLIWQIALLILGASVGSGLPRARVSGAVAATLLIFLALEALPGFIGAQLSTLTVNRPFFLF</sequence>
<feature type="transmembrane region" description="Helical" evidence="5">
    <location>
        <begin position="259"/>
        <end position="280"/>
    </location>
</feature>
<dbReference type="GO" id="GO:0016020">
    <property type="term" value="C:membrane"/>
    <property type="evidence" value="ECO:0007669"/>
    <property type="project" value="UniProtKB-SubCell"/>
</dbReference>
<evidence type="ECO:0000256" key="1">
    <source>
        <dbReference type="ARBA" id="ARBA00004141"/>
    </source>
</evidence>
<keyword evidence="2 5" id="KW-0812">Transmembrane</keyword>
<feature type="transmembrane region" description="Helical" evidence="5">
    <location>
        <begin position="77"/>
        <end position="98"/>
    </location>
</feature>
<comment type="subcellular location">
    <subcellularLocation>
        <location evidence="1">Membrane</location>
        <topology evidence="1">Multi-pass membrane protein</topology>
    </subcellularLocation>
</comment>
<gene>
    <name evidence="7" type="ORF">ENT37_09610</name>
</gene>
<feature type="transmembrane region" description="Helical" evidence="5">
    <location>
        <begin position="226"/>
        <end position="247"/>
    </location>
</feature>
<accession>A0A7C4KI23</accession>
<evidence type="ECO:0000259" key="6">
    <source>
        <dbReference type="Pfam" id="PF04893"/>
    </source>
</evidence>
<keyword evidence="3 5" id="KW-1133">Transmembrane helix</keyword>
<protein>
    <submittedName>
        <fullName evidence="7">YIP1 family protein</fullName>
    </submittedName>
</protein>
<comment type="caution">
    <text evidence="7">The sequence shown here is derived from an EMBL/GenBank/DDBJ whole genome shotgun (WGS) entry which is preliminary data.</text>
</comment>
<keyword evidence="4 5" id="KW-0472">Membrane</keyword>
<feature type="transmembrane region" description="Helical" evidence="5">
    <location>
        <begin position="136"/>
        <end position="167"/>
    </location>
</feature>
<dbReference type="Pfam" id="PF04893">
    <property type="entry name" value="Yip1"/>
    <property type="match status" value="1"/>
</dbReference>
<reference evidence="7" key="1">
    <citation type="journal article" date="2020" name="mSystems">
        <title>Genome- and Community-Level Interaction Insights into Carbon Utilization and Element Cycling Functions of Hydrothermarchaeota in Hydrothermal Sediment.</title>
        <authorList>
            <person name="Zhou Z."/>
            <person name="Liu Y."/>
            <person name="Xu W."/>
            <person name="Pan J."/>
            <person name="Luo Z.H."/>
            <person name="Li M."/>
        </authorList>
    </citation>
    <scope>NUCLEOTIDE SEQUENCE [LARGE SCALE GENOMIC DNA]</scope>
    <source>
        <strain evidence="7">SpSt-573</strain>
    </source>
</reference>